<sequence length="315" mass="36594">MPFIKLTKIERKRFLVLITCLLIAIAAWLLMALDNKYVYTAKTVLKYTNIPQKKAFHPLQPDTVDLQVEGTGWQLLFARLRVKPPSISINLEKLNNRNYILFSEQLFNVNRQLETSQKIISVKPDTLYFDFSEKTVKRVPVKLVSSLNFKQQYGISNPIEIMPDYVTISGPEDELKRIREWQTDSLKLDDLQATARSVVPMTQSSMKNVSIFPASVEVKVPVDEFTEKILEVPLKITNNREYYSIKLYPKKVKVTFLVALSKYNQINEDFIEAVVDMNEWKVLNHSRLSVKIVRFPDYCRLLKVEPGKVDFIVEK</sequence>
<dbReference type="EMBL" id="JAVDTF010000001">
    <property type="protein sequence ID" value="MDR6783109.1"/>
    <property type="molecule type" value="Genomic_DNA"/>
</dbReference>
<protein>
    <submittedName>
        <fullName evidence="1">YbbR domain-containing protein</fullName>
    </submittedName>
</protein>
<name>A0ACC6KV41_9SPHI</name>
<keyword evidence="2" id="KW-1185">Reference proteome</keyword>
<accession>A0ACC6KV41</accession>
<comment type="caution">
    <text evidence="1">The sequence shown here is derived from an EMBL/GenBank/DDBJ whole genome shotgun (WGS) entry which is preliminary data.</text>
</comment>
<organism evidence="1 2">
    <name type="scientific">Pedobacter africanus</name>
    <dbReference type="NCBI Taxonomy" id="151894"/>
    <lineage>
        <taxon>Bacteria</taxon>
        <taxon>Pseudomonadati</taxon>
        <taxon>Bacteroidota</taxon>
        <taxon>Sphingobacteriia</taxon>
        <taxon>Sphingobacteriales</taxon>
        <taxon>Sphingobacteriaceae</taxon>
        <taxon>Pedobacter</taxon>
    </lineage>
</organism>
<reference evidence="1" key="1">
    <citation type="submission" date="2023-07" db="EMBL/GenBank/DDBJ databases">
        <title>Sorghum-associated microbial communities from plants grown in Nebraska, USA.</title>
        <authorList>
            <person name="Schachtman D."/>
        </authorList>
    </citation>
    <scope>NUCLEOTIDE SEQUENCE</scope>
    <source>
        <strain evidence="1">2697</strain>
    </source>
</reference>
<gene>
    <name evidence="1" type="ORF">J2X78_001661</name>
</gene>
<proteinExistence type="predicted"/>
<evidence type="ECO:0000313" key="1">
    <source>
        <dbReference type="EMBL" id="MDR6783109.1"/>
    </source>
</evidence>
<evidence type="ECO:0000313" key="2">
    <source>
        <dbReference type="Proteomes" id="UP001246858"/>
    </source>
</evidence>
<dbReference type="Proteomes" id="UP001246858">
    <property type="component" value="Unassembled WGS sequence"/>
</dbReference>